<evidence type="ECO:0000256" key="1">
    <source>
        <dbReference type="SAM" id="MobiDB-lite"/>
    </source>
</evidence>
<organism evidence="2 3">
    <name type="scientific">Marasmius crinis-equi</name>
    <dbReference type="NCBI Taxonomy" id="585013"/>
    <lineage>
        <taxon>Eukaryota</taxon>
        <taxon>Fungi</taxon>
        <taxon>Dikarya</taxon>
        <taxon>Basidiomycota</taxon>
        <taxon>Agaricomycotina</taxon>
        <taxon>Agaricomycetes</taxon>
        <taxon>Agaricomycetidae</taxon>
        <taxon>Agaricales</taxon>
        <taxon>Marasmiineae</taxon>
        <taxon>Marasmiaceae</taxon>
        <taxon>Marasmius</taxon>
    </lineage>
</organism>
<accession>A0ABR3FEN8</accession>
<gene>
    <name evidence="2" type="ORF">V5O48_008137</name>
</gene>
<protein>
    <submittedName>
        <fullName evidence="2">Uncharacterized protein</fullName>
    </submittedName>
</protein>
<dbReference type="EMBL" id="JBAHYK010000459">
    <property type="protein sequence ID" value="KAL0573810.1"/>
    <property type="molecule type" value="Genomic_DNA"/>
</dbReference>
<name>A0ABR3FEN8_9AGAR</name>
<feature type="region of interest" description="Disordered" evidence="1">
    <location>
        <begin position="1"/>
        <end position="34"/>
    </location>
</feature>
<feature type="region of interest" description="Disordered" evidence="1">
    <location>
        <begin position="254"/>
        <end position="341"/>
    </location>
</feature>
<feature type="region of interest" description="Disordered" evidence="1">
    <location>
        <begin position="378"/>
        <end position="447"/>
    </location>
</feature>
<evidence type="ECO:0000313" key="3">
    <source>
        <dbReference type="Proteomes" id="UP001465976"/>
    </source>
</evidence>
<evidence type="ECO:0000313" key="2">
    <source>
        <dbReference type="EMBL" id="KAL0573810.1"/>
    </source>
</evidence>
<feature type="compositionally biased region" description="Acidic residues" evidence="1">
    <location>
        <begin position="307"/>
        <end position="332"/>
    </location>
</feature>
<feature type="compositionally biased region" description="Pro residues" evidence="1">
    <location>
        <begin position="397"/>
        <end position="407"/>
    </location>
</feature>
<feature type="compositionally biased region" description="Acidic residues" evidence="1">
    <location>
        <begin position="280"/>
        <end position="298"/>
    </location>
</feature>
<proteinExistence type="predicted"/>
<sequence>MAPLPELTEAQRKSLTGKQKEARRKAEKQRSQSDERRVVEQIKRWFWYRQGKISTKNTFDSYIARMKRCPKPPRKLLLAQFLQHHPDHKPAVVALSEETIYLDRLPMRAKAAKIYVEGLPAERVLELEAERDDQYRLALETWHTSDLDGDGKVPDLDAQEQQRCRENFLQIFQPLLDAVSRYTGIMCSMPDGCPKLDKYDLPKFTEFASHFLGWLQTVERVKLGLVNPAEVVLWATPPPTKLSTEGLVVFDDEGTEREARRKAPKKRRNRRQMEKAKAMEEEEDSDAEDGVLDFDEMDCGAAKEKDDGDDEEDDKEGDDDKEDDDEEGDDGSEQISTKKKLGFQLEYNQYELDRMAHIKEVKKRLDAVGVQQAVTNLFQGKASGSKAASSDKDDAPSPAPKSQPPRPQPRRVTRSLTKTPSPNAEDPVVHPPLASSAPPTAAAPAAVSMPVPAPTNVPCTSTAGEDMNVDPTRPALSTIPSPLEPSAETPRELLLRAYSSFNVDYDPAIDRVEPRGYTGCELARTMGEFLFLFNVPKSRIDSYESRSMLYKAVVSKWMEVEAVLMKLEVDNVKSTTPDRPDGFKAWFKNGRVGSWLEKSGSLDTPVMADLQEFRSLWWKWFDNNMPDWRPRVDSKLVLGGDGDWEDCKMPGKDGMVLFVVGLKWWYVLAGGEDKEGDWEQAAKLVYYTLD</sequence>
<keyword evidence="3" id="KW-1185">Reference proteome</keyword>
<reference evidence="2 3" key="1">
    <citation type="submission" date="2024-02" db="EMBL/GenBank/DDBJ databases">
        <title>A draft genome for the cacao thread blight pathogen Marasmius crinis-equi.</title>
        <authorList>
            <person name="Cohen S.P."/>
            <person name="Baruah I.K."/>
            <person name="Amoako-Attah I."/>
            <person name="Bukari Y."/>
            <person name="Meinhardt L.W."/>
            <person name="Bailey B.A."/>
        </authorList>
    </citation>
    <scope>NUCLEOTIDE SEQUENCE [LARGE SCALE GENOMIC DNA]</scope>
    <source>
        <strain evidence="2 3">GH-76</strain>
    </source>
</reference>
<dbReference type="Proteomes" id="UP001465976">
    <property type="component" value="Unassembled WGS sequence"/>
</dbReference>
<comment type="caution">
    <text evidence="2">The sequence shown here is derived from an EMBL/GenBank/DDBJ whole genome shotgun (WGS) entry which is preliminary data.</text>
</comment>
<feature type="compositionally biased region" description="Low complexity" evidence="1">
    <location>
        <begin position="431"/>
        <end position="447"/>
    </location>
</feature>